<evidence type="ECO:0000313" key="1">
    <source>
        <dbReference type="EMBL" id="AZN63094.1"/>
    </source>
</evidence>
<dbReference type="InterPro" id="IPR008441">
    <property type="entry name" value="AfumC-like_glycosyl_Trfase"/>
</dbReference>
<reference evidence="1 2" key="1">
    <citation type="submission" date="2017-06" db="EMBL/GenBank/DDBJ databases">
        <title>Complete Genome Sequence of the Carbazole-Degrading Bacterium Acinetobacter johnsonii IC001.</title>
        <authorList>
            <person name="Vejarano F."/>
            <person name="Suzuki-Minakuchi C."/>
            <person name="Ohtsubo Y."/>
            <person name="Tsuda M."/>
            <person name="Okada K."/>
            <person name="Nojiri H."/>
        </authorList>
    </citation>
    <scope>NUCLEOTIDE SEQUENCE [LARGE SCALE GENOMIC DNA]</scope>
    <source>
        <strain evidence="1 2">IC001</strain>
    </source>
</reference>
<dbReference type="AlphaFoldDB" id="A0A3S9AHJ1"/>
<proteinExistence type="predicted"/>
<dbReference type="Gene3D" id="3.90.550.20">
    <property type="match status" value="1"/>
</dbReference>
<dbReference type="Proteomes" id="UP000276980">
    <property type="component" value="Chromosome"/>
</dbReference>
<dbReference type="GO" id="GO:0051999">
    <property type="term" value="P:mannosyl-inositol phosphorylceramide biosynthetic process"/>
    <property type="evidence" value="ECO:0007669"/>
    <property type="project" value="TreeGrafter"/>
</dbReference>
<gene>
    <name evidence="1" type="ORF">CFH90_03165</name>
</gene>
<dbReference type="GO" id="GO:0000030">
    <property type="term" value="F:mannosyltransferase activity"/>
    <property type="evidence" value="ECO:0007669"/>
    <property type="project" value="TreeGrafter"/>
</dbReference>
<sequence length="323" mass="39131">MANLKKEFHLDSNNISKVFSSKEPFHSLILTIRKKYPWRLFYYLIPKFFRKKIEKEANRRNKNHIADCFNLFIDAYEKTSLSFFDLKPKKDLVGKKIIWQYWGQGIEEDVIPLMVKKCFKSIDDFKQDYTIIRLDENNISEYIDFPDFIWAKKKNKEFKHAFFADLIRLALLDVYGGIWMDATILLTGPIPDEIKNSNLFMYQRTKNASNKEFWNKFNHDYFCWDLDSKVNILNSFIVAKPKQENLHKCLDLLMNFWKTQNTIPHYFFFQIMFNELILRDRFQLLPILDDTLPHLYQIYYIQEKDLELATQNNHIHKMNHRFK</sequence>
<name>A0A3S9AHJ1_ACIJO</name>
<dbReference type="PANTHER" id="PTHR32385">
    <property type="entry name" value="MANNOSYL PHOSPHORYLINOSITOL CERAMIDE SYNTHASE"/>
    <property type="match status" value="1"/>
</dbReference>
<dbReference type="InterPro" id="IPR029044">
    <property type="entry name" value="Nucleotide-diphossugar_trans"/>
</dbReference>
<dbReference type="Pfam" id="PF05704">
    <property type="entry name" value="Caps_synth"/>
    <property type="match status" value="1"/>
</dbReference>
<accession>A0A3S9AHJ1</accession>
<dbReference type="InterPro" id="IPR051706">
    <property type="entry name" value="Glycosyltransferase_domain"/>
</dbReference>
<organism evidence="1 2">
    <name type="scientific">Acinetobacter johnsonii</name>
    <dbReference type="NCBI Taxonomy" id="40214"/>
    <lineage>
        <taxon>Bacteria</taxon>
        <taxon>Pseudomonadati</taxon>
        <taxon>Pseudomonadota</taxon>
        <taxon>Gammaproteobacteria</taxon>
        <taxon>Moraxellales</taxon>
        <taxon>Moraxellaceae</taxon>
        <taxon>Acinetobacter</taxon>
    </lineage>
</organism>
<evidence type="ECO:0000313" key="2">
    <source>
        <dbReference type="Proteomes" id="UP000276980"/>
    </source>
</evidence>
<dbReference type="GO" id="GO:0016020">
    <property type="term" value="C:membrane"/>
    <property type="evidence" value="ECO:0007669"/>
    <property type="project" value="GOC"/>
</dbReference>
<dbReference type="PANTHER" id="PTHR32385:SF15">
    <property type="entry name" value="INOSITOL PHOSPHOCERAMIDE MANNOSYLTRANSFERASE 1"/>
    <property type="match status" value="1"/>
</dbReference>
<protein>
    <submittedName>
        <fullName evidence="1">Capsular biosynthesis protein</fullName>
    </submittedName>
</protein>
<dbReference type="SUPFAM" id="SSF53448">
    <property type="entry name" value="Nucleotide-diphospho-sugar transferases"/>
    <property type="match status" value="1"/>
</dbReference>
<dbReference type="EMBL" id="CP022298">
    <property type="protein sequence ID" value="AZN63094.1"/>
    <property type="molecule type" value="Genomic_DNA"/>
</dbReference>
<dbReference type="RefSeq" id="WP_005401687.1">
    <property type="nucleotide sequence ID" value="NZ_CP022298.1"/>
</dbReference>